<evidence type="ECO:0000313" key="1">
    <source>
        <dbReference type="EMBL" id="MCH5599193.1"/>
    </source>
</evidence>
<protein>
    <submittedName>
        <fullName evidence="1">Nucleoid-associated protein</fullName>
    </submittedName>
</protein>
<sequence length="345" mass="40674">MQYFEGASITHICVHKVGNQSEEEYLTLSKKELAIDPEVKDLLAAYFIKPFKSEEYFQLFHDSDLALNEVYTYISAIFDKPEQTLTQSKHLAQHLYNQSTHPNIKGGEFYVVYFKDCILDGETLDAVGLFKSENKETFLKILLQEDAFDIESEEGININKLDKGCIIYNKEREQGYVVSVVDNTNKSAEARYWTDEFLHIRQRQDQYYNTDNTMALYKNYVVKQLPEEYNVTKADQADLLNRTLSFFKEKQHFDQESFNEEVLHHKEYIDSFGRFKQEYANERDLEIADNFSISPAAVKRQNRSYKSIIKLDKNFHIYIHGDRSRIEHGEDDKGRFYKLYFNTES</sequence>
<name>A0ABS9SLE9_9BACT</name>
<evidence type="ECO:0000313" key="2">
    <source>
        <dbReference type="Proteomes" id="UP001202248"/>
    </source>
</evidence>
<dbReference type="EMBL" id="JAKWBL010000003">
    <property type="protein sequence ID" value="MCH5599193.1"/>
    <property type="molecule type" value="Genomic_DNA"/>
</dbReference>
<reference evidence="1 2" key="1">
    <citation type="submission" date="2022-02" db="EMBL/GenBank/DDBJ databases">
        <authorList>
            <person name="Min J."/>
        </authorList>
    </citation>
    <scope>NUCLEOTIDE SEQUENCE [LARGE SCALE GENOMIC DNA]</scope>
    <source>
        <strain evidence="1 2">GR10-1</strain>
    </source>
</reference>
<comment type="caution">
    <text evidence="1">The sequence shown here is derived from an EMBL/GenBank/DDBJ whole genome shotgun (WGS) entry which is preliminary data.</text>
</comment>
<proteinExistence type="predicted"/>
<dbReference type="Proteomes" id="UP001202248">
    <property type="component" value="Unassembled WGS sequence"/>
</dbReference>
<dbReference type="RefSeq" id="WP_240830869.1">
    <property type="nucleotide sequence ID" value="NZ_JAKWBL010000003.1"/>
</dbReference>
<keyword evidence="2" id="KW-1185">Reference proteome</keyword>
<organism evidence="1 2">
    <name type="scientific">Niabella ginsengisoli</name>
    <dbReference type="NCBI Taxonomy" id="522298"/>
    <lineage>
        <taxon>Bacteria</taxon>
        <taxon>Pseudomonadati</taxon>
        <taxon>Bacteroidota</taxon>
        <taxon>Chitinophagia</taxon>
        <taxon>Chitinophagales</taxon>
        <taxon>Chitinophagaceae</taxon>
        <taxon>Niabella</taxon>
    </lineage>
</organism>
<gene>
    <name evidence="1" type="ORF">MKP09_15395</name>
</gene>
<accession>A0ABS9SLE9</accession>